<dbReference type="PANTHER" id="PTHR42981">
    <property type="entry name" value="PYRUVATE DEHYDROGENASE [UBIQUINONE]"/>
    <property type="match status" value="1"/>
</dbReference>
<feature type="domain" description="Thiamine pyrophosphate enzyme TPP-binding" evidence="5">
    <location>
        <begin position="389"/>
        <end position="544"/>
    </location>
</feature>
<dbReference type="NCBIfam" id="NF006129">
    <property type="entry name" value="PRK08273.1"/>
    <property type="match status" value="1"/>
</dbReference>
<comment type="caution">
    <text evidence="7">The sequence shown here is derived from an EMBL/GenBank/DDBJ whole genome shotgun (WGS) entry which is preliminary data.</text>
</comment>
<dbReference type="Pfam" id="PF02775">
    <property type="entry name" value="TPP_enzyme_C"/>
    <property type="match status" value="1"/>
</dbReference>
<dbReference type="Proteomes" id="UP001235712">
    <property type="component" value="Unassembled WGS sequence"/>
</dbReference>
<dbReference type="InterPro" id="IPR047210">
    <property type="entry name" value="TPP_PYR_POXB-like"/>
</dbReference>
<keyword evidence="7" id="KW-0670">Pyruvate</keyword>
<proteinExistence type="inferred from homology"/>
<evidence type="ECO:0000259" key="4">
    <source>
        <dbReference type="Pfam" id="PF00205"/>
    </source>
</evidence>
<protein>
    <submittedName>
        <fullName evidence="7">Pyruvate dehydrogenase (Quinone)</fullName>
        <ecNumber evidence="7">1.2.5.1</ecNumber>
    </submittedName>
</protein>
<dbReference type="Gene3D" id="3.40.50.970">
    <property type="match status" value="2"/>
</dbReference>
<evidence type="ECO:0000313" key="8">
    <source>
        <dbReference type="Proteomes" id="UP001235712"/>
    </source>
</evidence>
<evidence type="ECO:0000256" key="3">
    <source>
        <dbReference type="RuleBase" id="RU362132"/>
    </source>
</evidence>
<evidence type="ECO:0000313" key="7">
    <source>
        <dbReference type="EMBL" id="MDP9825078.1"/>
    </source>
</evidence>
<sequence>MSQTVGDFLLSRLREWGVEHVFGYPGDGINGLVSAWGRADDQPRFVQSRHEEMSALQAVGYAKFTGRVGVCVATSGPGAIHLLNGLYDAKLDHVPVVAIVGQTERTAMGGSYQQEVDLMSLFKDVASEFLETVTVPQQLPNVIDRAIRTAVARSAPTCVIIPADVQDLPYEPPERAFRQVPSSAPVTSWPTVQPDDASVRAAADLLNAGSKVAILIGQGARGAGPEVIQVADVLGAGVAKALLGKDVLGDDLPFVTGAIGLLGTRPSWELMRDCDTLLTVGSNFPYSQFLPEFGQARAVQIDVDAKYLGLRYPYEINLAGDAAATLRALLPLLNRTSDRTWRETVEKNVTRWWETVAMEAGVEGDPVNPMALFHAASSRLPDDVIVTSDSGSSADWYARVLRMKDGMRGSLSGTLATMGAAVPYGIGAKFGQPHRPVVMFEGDGAMQMNGLAELLTVSRYWREWADPRFVVAVLHNNDLTQVTWELRSMGGAPKFVESQALPEVSYADFARGIGFEAITVEKAEDLGPAWDRALTCGRPALLDVRVDPDFPPIPPHATLEQARATAQALLKGDENRMGVVWAGLRTKMQEFLPHNRS</sequence>
<evidence type="ECO:0000259" key="6">
    <source>
        <dbReference type="Pfam" id="PF02776"/>
    </source>
</evidence>
<dbReference type="InterPro" id="IPR000399">
    <property type="entry name" value="TPP-bd_CS"/>
</dbReference>
<dbReference type="SUPFAM" id="SSF52518">
    <property type="entry name" value="Thiamin diphosphate-binding fold (THDP-binding)"/>
    <property type="match status" value="2"/>
</dbReference>
<dbReference type="RefSeq" id="WP_307238490.1">
    <property type="nucleotide sequence ID" value="NZ_JAUSQZ010000001.1"/>
</dbReference>
<dbReference type="EC" id="1.2.5.1" evidence="7"/>
<dbReference type="InterPro" id="IPR047211">
    <property type="entry name" value="POXB-like"/>
</dbReference>
<dbReference type="SUPFAM" id="SSF52467">
    <property type="entry name" value="DHS-like NAD/FAD-binding domain"/>
    <property type="match status" value="1"/>
</dbReference>
<reference evidence="7 8" key="1">
    <citation type="submission" date="2023-07" db="EMBL/GenBank/DDBJ databases">
        <title>Sequencing the genomes of 1000 actinobacteria strains.</title>
        <authorList>
            <person name="Klenk H.-P."/>
        </authorList>
    </citation>
    <scope>NUCLEOTIDE SEQUENCE [LARGE SCALE GENOMIC DNA]</scope>
    <source>
        <strain evidence="7 8">DSM 44388</strain>
    </source>
</reference>
<keyword evidence="7" id="KW-0560">Oxidoreductase</keyword>
<dbReference type="Pfam" id="PF02776">
    <property type="entry name" value="TPP_enzyme_N"/>
    <property type="match status" value="1"/>
</dbReference>
<dbReference type="Pfam" id="PF00205">
    <property type="entry name" value="TPP_enzyme_M"/>
    <property type="match status" value="1"/>
</dbReference>
<keyword evidence="2 3" id="KW-0786">Thiamine pyrophosphate</keyword>
<dbReference type="InterPro" id="IPR011766">
    <property type="entry name" value="TPP_enzyme_TPP-bd"/>
</dbReference>
<evidence type="ECO:0000259" key="5">
    <source>
        <dbReference type="Pfam" id="PF02775"/>
    </source>
</evidence>
<dbReference type="InterPro" id="IPR029061">
    <property type="entry name" value="THDP-binding"/>
</dbReference>
<organism evidence="7 8">
    <name type="scientific">Kineosporia succinea</name>
    <dbReference type="NCBI Taxonomy" id="84632"/>
    <lineage>
        <taxon>Bacteria</taxon>
        <taxon>Bacillati</taxon>
        <taxon>Actinomycetota</taxon>
        <taxon>Actinomycetes</taxon>
        <taxon>Kineosporiales</taxon>
        <taxon>Kineosporiaceae</taxon>
        <taxon>Kineosporia</taxon>
    </lineage>
</organism>
<feature type="domain" description="Thiamine pyrophosphate enzyme N-terminal TPP-binding" evidence="6">
    <location>
        <begin position="4"/>
        <end position="120"/>
    </location>
</feature>
<dbReference type="GO" id="GO:0052737">
    <property type="term" value="F:pyruvate dehydrogenase (quinone) activity"/>
    <property type="evidence" value="ECO:0007669"/>
    <property type="project" value="UniProtKB-EC"/>
</dbReference>
<accession>A0ABT9NXB3</accession>
<dbReference type="PROSITE" id="PS00187">
    <property type="entry name" value="TPP_ENZYMES"/>
    <property type="match status" value="1"/>
</dbReference>
<evidence type="ECO:0000256" key="1">
    <source>
        <dbReference type="ARBA" id="ARBA00007812"/>
    </source>
</evidence>
<dbReference type="EMBL" id="JAUSQZ010000001">
    <property type="protein sequence ID" value="MDP9825078.1"/>
    <property type="molecule type" value="Genomic_DNA"/>
</dbReference>
<dbReference type="Gene3D" id="3.40.50.1220">
    <property type="entry name" value="TPP-binding domain"/>
    <property type="match status" value="1"/>
</dbReference>
<dbReference type="InterPro" id="IPR012001">
    <property type="entry name" value="Thiamin_PyroP_enz_TPP-bd_dom"/>
</dbReference>
<name>A0ABT9NXB3_9ACTN</name>
<comment type="similarity">
    <text evidence="1 3">Belongs to the TPP enzyme family.</text>
</comment>
<dbReference type="CDD" id="cd07039">
    <property type="entry name" value="TPP_PYR_POX"/>
    <property type="match status" value="1"/>
</dbReference>
<evidence type="ECO:0000256" key="2">
    <source>
        <dbReference type="ARBA" id="ARBA00023052"/>
    </source>
</evidence>
<keyword evidence="8" id="KW-1185">Reference proteome</keyword>
<feature type="domain" description="Thiamine pyrophosphate enzyme central" evidence="4">
    <location>
        <begin position="199"/>
        <end position="329"/>
    </location>
</feature>
<gene>
    <name evidence="7" type="ORF">J2S57_000827</name>
</gene>
<dbReference type="PANTHER" id="PTHR42981:SF2">
    <property type="entry name" value="PYRUVATE DEHYDROGENASE [UBIQUINONE]"/>
    <property type="match status" value="1"/>
</dbReference>
<dbReference type="InterPro" id="IPR029035">
    <property type="entry name" value="DHS-like_NAD/FAD-binding_dom"/>
</dbReference>
<dbReference type="InterPro" id="IPR012000">
    <property type="entry name" value="Thiamin_PyroP_enz_cen_dom"/>
</dbReference>